<dbReference type="AlphaFoldDB" id="A0A1G9K7J0"/>
<gene>
    <name evidence="3" type="ORF">SAMN04487971_11119</name>
</gene>
<dbReference type="InterPro" id="IPR022376">
    <property type="entry name" value="PQQ_CXXCW"/>
</dbReference>
<dbReference type="Gene3D" id="3.40.250.10">
    <property type="entry name" value="Rhodanese-like domain"/>
    <property type="match status" value="1"/>
</dbReference>
<organism evidence="3 4">
    <name type="scientific">Paracoccus chinensis</name>
    <dbReference type="NCBI Taxonomy" id="525640"/>
    <lineage>
        <taxon>Bacteria</taxon>
        <taxon>Pseudomonadati</taxon>
        <taxon>Pseudomonadota</taxon>
        <taxon>Alphaproteobacteria</taxon>
        <taxon>Rhodobacterales</taxon>
        <taxon>Paracoccaceae</taxon>
        <taxon>Paracoccus</taxon>
    </lineage>
</organism>
<dbReference type="InterPro" id="IPR001763">
    <property type="entry name" value="Rhodanese-like_dom"/>
</dbReference>
<reference evidence="4" key="1">
    <citation type="submission" date="2016-10" db="EMBL/GenBank/DDBJ databases">
        <authorList>
            <person name="Varghese N."/>
            <person name="Submissions S."/>
        </authorList>
    </citation>
    <scope>NUCLEOTIDE SEQUENCE [LARGE SCALE GENOMIC DNA]</scope>
    <source>
        <strain evidence="4">CGMCC 1.7655</strain>
    </source>
</reference>
<accession>A0A1G9K7J0</accession>
<evidence type="ECO:0000313" key="3">
    <source>
        <dbReference type="EMBL" id="SDL45404.1"/>
    </source>
</evidence>
<sequence>MKRLAALAVLLMAGTTAAAAPPPEPQGYRGEPYRAPVPATLTGATVLDLAGLEEWRARGAVLIDVMPQVRKPENLPEGTLWRQPSHYTIPGAVWLPDTGYEALPPPDEAAFFAALDRLAEGDKAAPLVFFCKADCWMSWNAAKRAVLGGYTRVGWFPEGTDAWLAEGEDLVPATPP</sequence>
<dbReference type="PROSITE" id="PS50206">
    <property type="entry name" value="RHODANESE_3"/>
    <property type="match status" value="1"/>
</dbReference>
<evidence type="ECO:0000256" key="1">
    <source>
        <dbReference type="SAM" id="SignalP"/>
    </source>
</evidence>
<dbReference type="EMBL" id="FNGE01000011">
    <property type="protein sequence ID" value="SDL45404.1"/>
    <property type="molecule type" value="Genomic_DNA"/>
</dbReference>
<dbReference type="SUPFAM" id="SSF52821">
    <property type="entry name" value="Rhodanese/Cell cycle control phosphatase"/>
    <property type="match status" value="1"/>
</dbReference>
<protein>
    <submittedName>
        <fullName evidence="3">PQQ-dependent catabolism-associated CXXCW motif protein</fullName>
    </submittedName>
</protein>
<keyword evidence="1" id="KW-0732">Signal</keyword>
<dbReference type="STRING" id="525640.SAMN04487971_11119"/>
<feature type="chain" id="PRO_5011592170" evidence="1">
    <location>
        <begin position="20"/>
        <end position="176"/>
    </location>
</feature>
<dbReference type="Pfam" id="PF00581">
    <property type="entry name" value="Rhodanese"/>
    <property type="match status" value="1"/>
</dbReference>
<proteinExistence type="predicted"/>
<keyword evidence="4" id="KW-1185">Reference proteome</keyword>
<name>A0A1G9K7J0_9RHOB</name>
<dbReference type="Proteomes" id="UP000199555">
    <property type="component" value="Unassembled WGS sequence"/>
</dbReference>
<feature type="domain" description="Rhodanese" evidence="2">
    <location>
        <begin position="89"/>
        <end position="172"/>
    </location>
</feature>
<evidence type="ECO:0000259" key="2">
    <source>
        <dbReference type="PROSITE" id="PS50206"/>
    </source>
</evidence>
<dbReference type="NCBIfam" id="TIGR03865">
    <property type="entry name" value="PQQ_CXXCW"/>
    <property type="match status" value="1"/>
</dbReference>
<dbReference type="RefSeq" id="WP_342672021.1">
    <property type="nucleotide sequence ID" value="NZ_FNGE01000011.1"/>
</dbReference>
<evidence type="ECO:0000313" key="4">
    <source>
        <dbReference type="Proteomes" id="UP000199555"/>
    </source>
</evidence>
<dbReference type="CDD" id="cd00158">
    <property type="entry name" value="RHOD"/>
    <property type="match status" value="1"/>
</dbReference>
<dbReference type="InterPro" id="IPR036873">
    <property type="entry name" value="Rhodanese-like_dom_sf"/>
</dbReference>
<feature type="signal peptide" evidence="1">
    <location>
        <begin position="1"/>
        <end position="19"/>
    </location>
</feature>